<protein>
    <recommendedName>
        <fullName evidence="6">Protein kinase domain-containing protein</fullName>
    </recommendedName>
</protein>
<reference evidence="8" key="1">
    <citation type="journal article" date="2014" name="Proc. Natl. Acad. Sci. U.S.A.">
        <title>Extensive sampling of basidiomycete genomes demonstrates inadequacy of the white-rot/brown-rot paradigm for wood decay fungi.</title>
        <authorList>
            <person name="Riley R."/>
            <person name="Salamov A.A."/>
            <person name="Brown D.W."/>
            <person name="Nagy L.G."/>
            <person name="Floudas D."/>
            <person name="Held B.W."/>
            <person name="Levasseur A."/>
            <person name="Lombard V."/>
            <person name="Morin E."/>
            <person name="Otillar R."/>
            <person name="Lindquist E.A."/>
            <person name="Sun H."/>
            <person name="LaButti K.M."/>
            <person name="Schmutz J."/>
            <person name="Jabbour D."/>
            <person name="Luo H."/>
            <person name="Baker S.E."/>
            <person name="Pisabarro A.G."/>
            <person name="Walton J.D."/>
            <person name="Blanchette R.A."/>
            <person name="Henrissat B."/>
            <person name="Martin F."/>
            <person name="Cullen D."/>
            <person name="Hibbett D.S."/>
            <person name="Grigoriev I.V."/>
        </authorList>
    </citation>
    <scope>NUCLEOTIDE SEQUENCE [LARGE SCALE GENOMIC DNA]</scope>
    <source>
        <strain evidence="8">PC15</strain>
    </source>
</reference>
<evidence type="ECO:0000256" key="2">
    <source>
        <dbReference type="ARBA" id="ARBA00022679"/>
    </source>
</evidence>
<dbReference type="CDD" id="cd00180">
    <property type="entry name" value="PKc"/>
    <property type="match status" value="1"/>
</dbReference>
<dbReference type="EMBL" id="KL198004">
    <property type="protein sequence ID" value="KDQ34198.1"/>
    <property type="molecule type" value="Genomic_DNA"/>
</dbReference>
<keyword evidence="3" id="KW-0547">Nucleotide-binding</keyword>
<keyword evidence="4" id="KW-0418">Kinase</keyword>
<dbReference type="PANTHER" id="PTHR24351">
    <property type="entry name" value="RIBOSOMAL PROTEIN S6 KINASE"/>
    <property type="match status" value="1"/>
</dbReference>
<keyword evidence="1" id="KW-0723">Serine/threonine-protein kinase</keyword>
<dbReference type="Gene3D" id="1.10.510.10">
    <property type="entry name" value="Transferase(Phosphotransferase) domain 1"/>
    <property type="match status" value="1"/>
</dbReference>
<evidence type="ECO:0000259" key="6">
    <source>
        <dbReference type="PROSITE" id="PS50011"/>
    </source>
</evidence>
<name>A0A067P1J6_PLEO1</name>
<dbReference type="InterPro" id="IPR011009">
    <property type="entry name" value="Kinase-like_dom_sf"/>
</dbReference>
<accession>A0A067P1J6</accession>
<dbReference type="Proteomes" id="UP000027073">
    <property type="component" value="Unassembled WGS sequence"/>
</dbReference>
<sequence>MRLASESDSKFLAPLLASFQDTKNIYFVLPLYPSNLEDRLRKLEQLRLPMRMEEIILDAAQILLGLEALHERNIYHCDLKPENILIASSGNLVIADFGLAVHQQRSQLCKGPFGTPHYSAREVWSSFQPAYADIWSYGAILLQMMLGTPEASAPFAAAALLSSILNSGPRHRPELSQIKGDAFFAGLNWKKVADREYIQPAMPSAARNGFEPYVDLSQAQIAQIDYQLKEIDELMIDSQLPVEKIRQCMKE</sequence>
<dbReference type="STRING" id="1137138.A0A067P1J6"/>
<dbReference type="AlphaFoldDB" id="A0A067P1J6"/>
<dbReference type="VEuPathDB" id="FungiDB:PLEOSDRAFT_1081124"/>
<feature type="domain" description="Protein kinase" evidence="6">
    <location>
        <begin position="1"/>
        <end position="251"/>
    </location>
</feature>
<gene>
    <name evidence="7" type="ORF">PLEOSDRAFT_1081124</name>
</gene>
<evidence type="ECO:0000313" key="7">
    <source>
        <dbReference type="EMBL" id="KDQ34198.1"/>
    </source>
</evidence>
<dbReference type="PROSITE" id="PS50011">
    <property type="entry name" value="PROTEIN_KINASE_DOM"/>
    <property type="match status" value="1"/>
</dbReference>
<dbReference type="OrthoDB" id="1668230at2759"/>
<keyword evidence="5" id="KW-0067">ATP-binding</keyword>
<evidence type="ECO:0000256" key="3">
    <source>
        <dbReference type="ARBA" id="ARBA00022741"/>
    </source>
</evidence>
<evidence type="ECO:0000313" key="8">
    <source>
        <dbReference type="Proteomes" id="UP000027073"/>
    </source>
</evidence>
<dbReference type="PROSITE" id="PS00108">
    <property type="entry name" value="PROTEIN_KINASE_ST"/>
    <property type="match status" value="1"/>
</dbReference>
<dbReference type="SMART" id="SM00220">
    <property type="entry name" value="S_TKc"/>
    <property type="match status" value="1"/>
</dbReference>
<evidence type="ECO:0000256" key="4">
    <source>
        <dbReference type="ARBA" id="ARBA00022777"/>
    </source>
</evidence>
<evidence type="ECO:0000256" key="5">
    <source>
        <dbReference type="ARBA" id="ARBA00022840"/>
    </source>
</evidence>
<dbReference type="HOGENOM" id="CLU_1107489_0_0_1"/>
<organism evidence="7 8">
    <name type="scientific">Pleurotus ostreatus (strain PC15)</name>
    <name type="common">Oyster mushroom</name>
    <dbReference type="NCBI Taxonomy" id="1137138"/>
    <lineage>
        <taxon>Eukaryota</taxon>
        <taxon>Fungi</taxon>
        <taxon>Dikarya</taxon>
        <taxon>Basidiomycota</taxon>
        <taxon>Agaricomycotina</taxon>
        <taxon>Agaricomycetes</taxon>
        <taxon>Agaricomycetidae</taxon>
        <taxon>Agaricales</taxon>
        <taxon>Pleurotineae</taxon>
        <taxon>Pleurotaceae</taxon>
        <taxon>Pleurotus</taxon>
    </lineage>
</organism>
<dbReference type="GO" id="GO:0005524">
    <property type="term" value="F:ATP binding"/>
    <property type="evidence" value="ECO:0007669"/>
    <property type="project" value="UniProtKB-KW"/>
</dbReference>
<dbReference type="InterPro" id="IPR008271">
    <property type="entry name" value="Ser/Thr_kinase_AS"/>
</dbReference>
<keyword evidence="2" id="KW-0808">Transferase</keyword>
<dbReference type="InParanoid" id="A0A067P1J6"/>
<dbReference type="InterPro" id="IPR000719">
    <property type="entry name" value="Prot_kinase_dom"/>
</dbReference>
<evidence type="ECO:0000256" key="1">
    <source>
        <dbReference type="ARBA" id="ARBA00022527"/>
    </source>
</evidence>
<dbReference type="GO" id="GO:0004674">
    <property type="term" value="F:protein serine/threonine kinase activity"/>
    <property type="evidence" value="ECO:0007669"/>
    <property type="project" value="UniProtKB-KW"/>
</dbReference>
<proteinExistence type="predicted"/>
<dbReference type="Pfam" id="PF00069">
    <property type="entry name" value="Pkinase"/>
    <property type="match status" value="1"/>
</dbReference>
<dbReference type="SUPFAM" id="SSF56112">
    <property type="entry name" value="Protein kinase-like (PK-like)"/>
    <property type="match status" value="1"/>
</dbReference>